<comment type="similarity">
    <text evidence="2 7">Belongs to the ExbD/TolR family.</text>
</comment>
<reference evidence="8 9" key="1">
    <citation type="submission" date="2016-09" db="EMBL/GenBank/DDBJ databases">
        <authorList>
            <person name="Capua I."/>
            <person name="De Benedictis P."/>
            <person name="Joannis T."/>
            <person name="Lombin L.H."/>
            <person name="Cattoli G."/>
        </authorList>
    </citation>
    <scope>NUCLEOTIDE SEQUENCE [LARGE SCALE GENOMIC DNA]</scope>
    <source>
        <strain evidence="8 9">A7P-90m</strain>
    </source>
</reference>
<dbReference type="OrthoDB" id="9801500at2"/>
<dbReference type="EMBL" id="FMYP01000090">
    <property type="protein sequence ID" value="SDD13495.1"/>
    <property type="molecule type" value="Genomic_DNA"/>
</dbReference>
<evidence type="ECO:0000256" key="2">
    <source>
        <dbReference type="ARBA" id="ARBA00005811"/>
    </source>
</evidence>
<keyword evidence="5" id="KW-1133">Transmembrane helix</keyword>
<sequence>MARKVQEINAGSMADIAFLLLIFFLMATTMNVDSGLSRMLPPMPTDVQVKGPDVKQRNVFIVLVNKFDMLLVNGQPMDVHMLRDKTKEFVLNPNDDPNLSEKKMDNIEGLGEWPVSKGVVSLQNDRGTSYKMYMTVQNELVAAYNELRDNLASEKFGKKYDKLTAEEQTIVKDVFPQRISEAEPKDVK</sequence>
<gene>
    <name evidence="8" type="ORF">SAMN05216323_10904</name>
</gene>
<evidence type="ECO:0000256" key="5">
    <source>
        <dbReference type="ARBA" id="ARBA00022989"/>
    </source>
</evidence>
<comment type="subcellular location">
    <subcellularLocation>
        <location evidence="1">Cell membrane</location>
        <topology evidence="1">Single-pass membrane protein</topology>
    </subcellularLocation>
    <subcellularLocation>
        <location evidence="7">Cell membrane</location>
        <topology evidence="7">Single-pass type II membrane protein</topology>
    </subcellularLocation>
</comment>
<evidence type="ECO:0000256" key="1">
    <source>
        <dbReference type="ARBA" id="ARBA00004162"/>
    </source>
</evidence>
<name>A0A1G6SBI8_9BACT</name>
<dbReference type="AlphaFoldDB" id="A0A1G6SBI8"/>
<dbReference type="GO" id="GO:0015031">
    <property type="term" value="P:protein transport"/>
    <property type="evidence" value="ECO:0007669"/>
    <property type="project" value="UniProtKB-KW"/>
</dbReference>
<dbReference type="GO" id="GO:0005886">
    <property type="term" value="C:plasma membrane"/>
    <property type="evidence" value="ECO:0007669"/>
    <property type="project" value="UniProtKB-SubCell"/>
</dbReference>
<keyword evidence="9" id="KW-1185">Reference proteome</keyword>
<keyword evidence="4 7" id="KW-0812">Transmembrane</keyword>
<keyword evidence="6" id="KW-0472">Membrane</keyword>
<dbReference type="STRING" id="1640674.SAMN05216323_10904"/>
<dbReference type="RefSeq" id="WP_092440774.1">
    <property type="nucleotide sequence ID" value="NZ_FMYP01000090.1"/>
</dbReference>
<protein>
    <submittedName>
        <fullName evidence="8">Biopolymer transport protein ExbD</fullName>
    </submittedName>
</protein>
<accession>A0A1G6SBI8</accession>
<evidence type="ECO:0000313" key="8">
    <source>
        <dbReference type="EMBL" id="SDD13495.1"/>
    </source>
</evidence>
<keyword evidence="7" id="KW-0813">Transport</keyword>
<dbReference type="PANTHER" id="PTHR30558">
    <property type="entry name" value="EXBD MEMBRANE COMPONENT OF PMF-DRIVEN MACROMOLECULE IMPORT SYSTEM"/>
    <property type="match status" value="1"/>
</dbReference>
<evidence type="ECO:0000313" key="9">
    <source>
        <dbReference type="Proteomes" id="UP000199452"/>
    </source>
</evidence>
<dbReference type="Proteomes" id="UP000199452">
    <property type="component" value="Unassembled WGS sequence"/>
</dbReference>
<dbReference type="GO" id="GO:0022857">
    <property type="term" value="F:transmembrane transporter activity"/>
    <property type="evidence" value="ECO:0007669"/>
    <property type="project" value="InterPro"/>
</dbReference>
<keyword evidence="7" id="KW-0653">Protein transport</keyword>
<proteinExistence type="inferred from homology"/>
<evidence type="ECO:0000256" key="7">
    <source>
        <dbReference type="RuleBase" id="RU003879"/>
    </source>
</evidence>
<evidence type="ECO:0000256" key="3">
    <source>
        <dbReference type="ARBA" id="ARBA00022475"/>
    </source>
</evidence>
<dbReference type="InterPro" id="IPR003400">
    <property type="entry name" value="ExbD"/>
</dbReference>
<evidence type="ECO:0000256" key="6">
    <source>
        <dbReference type="ARBA" id="ARBA00023136"/>
    </source>
</evidence>
<keyword evidence="3" id="KW-1003">Cell membrane</keyword>
<organism evidence="8 9">
    <name type="scientific">Williamwhitmania taraxaci</name>
    <dbReference type="NCBI Taxonomy" id="1640674"/>
    <lineage>
        <taxon>Bacteria</taxon>
        <taxon>Pseudomonadati</taxon>
        <taxon>Bacteroidota</taxon>
        <taxon>Bacteroidia</taxon>
        <taxon>Bacteroidales</taxon>
        <taxon>Williamwhitmaniaceae</taxon>
        <taxon>Williamwhitmania</taxon>
    </lineage>
</organism>
<dbReference type="Pfam" id="PF02472">
    <property type="entry name" value="ExbD"/>
    <property type="match status" value="1"/>
</dbReference>
<evidence type="ECO:0000256" key="4">
    <source>
        <dbReference type="ARBA" id="ARBA00022692"/>
    </source>
</evidence>
<dbReference type="PANTHER" id="PTHR30558:SF3">
    <property type="entry name" value="BIOPOLYMER TRANSPORT PROTEIN EXBD-RELATED"/>
    <property type="match status" value="1"/>
</dbReference>